<dbReference type="Gene3D" id="3.40.630.30">
    <property type="match status" value="1"/>
</dbReference>
<sequence>MIEVRPYQGTDEAQWNALVARSRTGSFLHDRRYMDYHADRFVDASLIIEQDGKPVAVLPASRHGDEIVSHGGLTYGGILASADLRAEGNLEAMQKVVEHYRAQGVRRLVYKAVPHVFHRYPCEEDLYSLFRCDARLFRRDISSVIELAKPYSFSKGRKWSVNKSRKTATTIAPNADLTEFHALLTSVVARFGVKPTHSLDELVLLQSRFPDNIVLHEARCDGQLLAGTVIYDFGDTVHTQYMASSDEGREQGALDHLIADLIAGPYRDRRYFSFGISTEQAGTVLNGGLVGQKEGFGARAIVHDFYEILL</sequence>
<protein>
    <submittedName>
        <fullName evidence="2">Acetyltransferase (GNAT) family protein</fullName>
    </submittedName>
</protein>
<evidence type="ECO:0000259" key="1">
    <source>
        <dbReference type="PROSITE" id="PS51186"/>
    </source>
</evidence>
<dbReference type="SUPFAM" id="SSF55729">
    <property type="entry name" value="Acyl-CoA N-acyltransferases (Nat)"/>
    <property type="match status" value="1"/>
</dbReference>
<dbReference type="GO" id="GO:0016747">
    <property type="term" value="F:acyltransferase activity, transferring groups other than amino-acyl groups"/>
    <property type="evidence" value="ECO:0007669"/>
    <property type="project" value="InterPro"/>
</dbReference>
<accession>A0A562BMH0</accession>
<reference evidence="2 3" key="1">
    <citation type="submission" date="2019-07" db="EMBL/GenBank/DDBJ databases">
        <title>Genome sequencing of lignin-degrading bacterial isolates.</title>
        <authorList>
            <person name="Gladden J."/>
        </authorList>
    </citation>
    <scope>NUCLEOTIDE SEQUENCE [LARGE SCALE GENOMIC DNA]</scope>
    <source>
        <strain evidence="2 3">J11</strain>
    </source>
</reference>
<dbReference type="Proteomes" id="UP000318141">
    <property type="component" value="Unassembled WGS sequence"/>
</dbReference>
<dbReference type="Pfam" id="PF13480">
    <property type="entry name" value="Acetyltransf_6"/>
    <property type="match status" value="1"/>
</dbReference>
<dbReference type="PROSITE" id="PS51186">
    <property type="entry name" value="GNAT"/>
    <property type="match status" value="1"/>
</dbReference>
<dbReference type="EMBL" id="VLJN01000013">
    <property type="protein sequence ID" value="TWG86427.1"/>
    <property type="molecule type" value="Genomic_DNA"/>
</dbReference>
<dbReference type="InterPro" id="IPR016181">
    <property type="entry name" value="Acyl_CoA_acyltransferase"/>
</dbReference>
<keyword evidence="2" id="KW-0808">Transferase</keyword>
<comment type="caution">
    <text evidence="2">The sequence shown here is derived from an EMBL/GenBank/DDBJ whole genome shotgun (WGS) entry which is preliminary data.</text>
</comment>
<dbReference type="AlphaFoldDB" id="A0A562BMH0"/>
<evidence type="ECO:0000313" key="3">
    <source>
        <dbReference type="Proteomes" id="UP000318141"/>
    </source>
</evidence>
<evidence type="ECO:0000313" key="2">
    <source>
        <dbReference type="EMBL" id="TWG86427.1"/>
    </source>
</evidence>
<dbReference type="OrthoDB" id="9808687at2"/>
<dbReference type="InterPro" id="IPR038740">
    <property type="entry name" value="BioF2-like_GNAT_dom"/>
</dbReference>
<proteinExistence type="predicted"/>
<name>A0A562BMH0_9BURK</name>
<dbReference type="InterPro" id="IPR000182">
    <property type="entry name" value="GNAT_dom"/>
</dbReference>
<organism evidence="2 3">
    <name type="scientific">Cupriavidus gilardii J11</name>
    <dbReference type="NCBI Taxonomy" id="936133"/>
    <lineage>
        <taxon>Bacteria</taxon>
        <taxon>Pseudomonadati</taxon>
        <taxon>Pseudomonadota</taxon>
        <taxon>Betaproteobacteria</taxon>
        <taxon>Burkholderiales</taxon>
        <taxon>Burkholderiaceae</taxon>
        <taxon>Cupriavidus</taxon>
    </lineage>
</organism>
<keyword evidence="3" id="KW-1185">Reference proteome</keyword>
<gene>
    <name evidence="2" type="ORF">L602_002000000320</name>
</gene>
<feature type="domain" description="N-acetyltransferase" evidence="1">
    <location>
        <begin position="2"/>
        <end position="152"/>
    </location>
</feature>